<keyword evidence="1" id="KW-0227">DNA damage</keyword>
<organism evidence="5 6">
    <name type="scientific">Flavobacterium degerlachei</name>
    <dbReference type="NCBI Taxonomy" id="229203"/>
    <lineage>
        <taxon>Bacteria</taxon>
        <taxon>Pseudomonadati</taxon>
        <taxon>Bacteroidota</taxon>
        <taxon>Flavobacteriia</taxon>
        <taxon>Flavobacteriales</taxon>
        <taxon>Flavobacteriaceae</taxon>
        <taxon>Flavobacterium</taxon>
    </lineage>
</organism>
<dbReference type="GO" id="GO:0006285">
    <property type="term" value="P:base-excision repair, AP site formation"/>
    <property type="evidence" value="ECO:0007669"/>
    <property type="project" value="InterPro"/>
</dbReference>
<dbReference type="SUPFAM" id="SSF52141">
    <property type="entry name" value="Uracil-DNA glycosylase-like"/>
    <property type="match status" value="1"/>
</dbReference>
<evidence type="ECO:0000313" key="6">
    <source>
        <dbReference type="Proteomes" id="UP000198569"/>
    </source>
</evidence>
<dbReference type="Pfam" id="PF03167">
    <property type="entry name" value="UDG"/>
    <property type="match status" value="1"/>
</dbReference>
<feature type="domain" description="Uracil-DNA glycosylase-like" evidence="4">
    <location>
        <begin position="8"/>
        <end position="153"/>
    </location>
</feature>
<dbReference type="PANTHER" id="PTHR12159:SF9">
    <property type="entry name" value="G_T MISMATCH-SPECIFIC THYMINE DNA GLYCOSYLASE"/>
    <property type="match status" value="1"/>
</dbReference>
<evidence type="ECO:0000313" key="5">
    <source>
        <dbReference type="EMBL" id="SDX84584.1"/>
    </source>
</evidence>
<evidence type="ECO:0000256" key="1">
    <source>
        <dbReference type="ARBA" id="ARBA00022763"/>
    </source>
</evidence>
<accession>A0A1H3F312</accession>
<keyword evidence="6" id="KW-1185">Reference proteome</keyword>
<evidence type="ECO:0000256" key="2">
    <source>
        <dbReference type="ARBA" id="ARBA00022801"/>
    </source>
</evidence>
<dbReference type="CDD" id="cd10032">
    <property type="entry name" value="UDG-F6_HDG"/>
    <property type="match status" value="1"/>
</dbReference>
<dbReference type="PANTHER" id="PTHR12159">
    <property type="entry name" value="G/T AND G/U MISMATCH-SPECIFIC DNA GLYCOSYLASE"/>
    <property type="match status" value="1"/>
</dbReference>
<proteinExistence type="predicted"/>
<dbReference type="Gene3D" id="3.40.470.10">
    <property type="entry name" value="Uracil-DNA glycosylase-like domain"/>
    <property type="match status" value="1"/>
</dbReference>
<dbReference type="NCBIfam" id="TIGR04274">
    <property type="entry name" value="hypoxanDNAglyco"/>
    <property type="match status" value="1"/>
</dbReference>
<protein>
    <submittedName>
        <fullName evidence="5">G/U mismatch-specific uracil-DNA glycosylase</fullName>
    </submittedName>
</protein>
<name>A0A1H3F312_9FLAO</name>
<dbReference type="InterPro" id="IPR005122">
    <property type="entry name" value="Uracil-DNA_glycosylase-like"/>
</dbReference>
<dbReference type="InterPro" id="IPR015637">
    <property type="entry name" value="MUG/TDG"/>
</dbReference>
<dbReference type="GO" id="GO:0004844">
    <property type="term" value="F:uracil DNA N-glycosylase activity"/>
    <property type="evidence" value="ECO:0007669"/>
    <property type="project" value="TreeGrafter"/>
</dbReference>
<dbReference type="AlphaFoldDB" id="A0A1H3F312"/>
<keyword evidence="2" id="KW-0378">Hydrolase</keyword>
<dbReference type="RefSeq" id="WP_091434665.1">
    <property type="nucleotide sequence ID" value="NZ_FNMV01000016.1"/>
</dbReference>
<gene>
    <name evidence="5" type="ORF">SAMN05444338_11665</name>
</gene>
<keyword evidence="3" id="KW-0234">DNA repair</keyword>
<dbReference type="OrthoDB" id="9799921at2"/>
<reference evidence="6" key="1">
    <citation type="submission" date="2016-10" db="EMBL/GenBank/DDBJ databases">
        <authorList>
            <person name="Varghese N."/>
            <person name="Submissions S."/>
        </authorList>
    </citation>
    <scope>NUCLEOTIDE SEQUENCE [LARGE SCALE GENOMIC DNA]</scope>
    <source>
        <strain evidence="6">DSM 15718</strain>
    </source>
</reference>
<sequence>MISSFTPFVSSNTETLILGTMPGIASLEKQEYYAHPRNHFWKIIYTLFNNMPISEDFNEKIKFLELNRIGLWDVLQNCERKGSLDIHIKKQTENDFDTLFQKYPSINKIIFNGKESHKYFLKKFGQKEGITYYVMPSTSPANTMSFENKLKIWSSCFL</sequence>
<evidence type="ECO:0000259" key="4">
    <source>
        <dbReference type="Pfam" id="PF03167"/>
    </source>
</evidence>
<dbReference type="InterPro" id="IPR036895">
    <property type="entry name" value="Uracil-DNA_glycosylase-like_sf"/>
</dbReference>
<dbReference type="GO" id="GO:0008263">
    <property type="term" value="F:pyrimidine-specific mismatch base pair DNA N-glycosylase activity"/>
    <property type="evidence" value="ECO:0007669"/>
    <property type="project" value="TreeGrafter"/>
</dbReference>
<evidence type="ECO:0000256" key="3">
    <source>
        <dbReference type="ARBA" id="ARBA00023204"/>
    </source>
</evidence>
<dbReference type="EMBL" id="FNMV01000016">
    <property type="protein sequence ID" value="SDX84584.1"/>
    <property type="molecule type" value="Genomic_DNA"/>
</dbReference>
<dbReference type="Proteomes" id="UP000198569">
    <property type="component" value="Unassembled WGS sequence"/>
</dbReference>
<dbReference type="InterPro" id="IPR026353">
    <property type="entry name" value="Hypoxan-DNA_Glyclase"/>
</dbReference>
<dbReference type="STRING" id="229203.SAMN05444338_11665"/>